<reference evidence="1 2" key="1">
    <citation type="journal article" date="2017" name="Genome Biol. Evol.">
        <title>Phytophthora megakarya and P. palmivora, closely related causal agents of cacao black pod rot, underwent increases in genome sizes and gene numbers by different mechanisms.</title>
        <authorList>
            <person name="Ali S.S."/>
            <person name="Shao J."/>
            <person name="Lary D.J."/>
            <person name="Kronmiller B."/>
            <person name="Shen D."/>
            <person name="Strem M.D."/>
            <person name="Amoako-Attah I."/>
            <person name="Akrofi A.Y."/>
            <person name="Begoude B.A."/>
            <person name="Ten Hoopen G.M."/>
            <person name="Coulibaly K."/>
            <person name="Kebe B.I."/>
            <person name="Melnick R.L."/>
            <person name="Guiltinan M.J."/>
            <person name="Tyler B.M."/>
            <person name="Meinhardt L.W."/>
            <person name="Bailey B.A."/>
        </authorList>
    </citation>
    <scope>NUCLEOTIDE SEQUENCE [LARGE SCALE GENOMIC DNA]</scope>
    <source>
        <strain evidence="2">sbr112.9</strain>
    </source>
</reference>
<name>A0A2P4Y611_9STRA</name>
<evidence type="ECO:0000313" key="2">
    <source>
        <dbReference type="Proteomes" id="UP000237271"/>
    </source>
</evidence>
<evidence type="ECO:0000313" key="1">
    <source>
        <dbReference type="EMBL" id="POM73246.1"/>
    </source>
</evidence>
<dbReference type="AlphaFoldDB" id="A0A2P4Y611"/>
<comment type="caution">
    <text evidence="1">The sequence shown here is derived from an EMBL/GenBank/DDBJ whole genome shotgun (WGS) entry which is preliminary data.</text>
</comment>
<organism evidence="1 2">
    <name type="scientific">Phytophthora palmivora</name>
    <dbReference type="NCBI Taxonomy" id="4796"/>
    <lineage>
        <taxon>Eukaryota</taxon>
        <taxon>Sar</taxon>
        <taxon>Stramenopiles</taxon>
        <taxon>Oomycota</taxon>
        <taxon>Peronosporomycetes</taxon>
        <taxon>Peronosporales</taxon>
        <taxon>Peronosporaceae</taxon>
        <taxon>Phytophthora</taxon>
    </lineage>
</organism>
<dbReference type="EMBL" id="NCKW01005220">
    <property type="protein sequence ID" value="POM73246.1"/>
    <property type="molecule type" value="Genomic_DNA"/>
</dbReference>
<gene>
    <name evidence="1" type="ORF">PHPALM_9925</name>
</gene>
<proteinExistence type="predicted"/>
<protein>
    <submittedName>
        <fullName evidence="1">Uncharacterized protein</fullName>
    </submittedName>
</protein>
<sequence>MCHFRCHSCLLRGEWARNLELPDLFCVELEYEGYTYCHALVMVMWGVQLEAVPHFLDPALGCNVFHPTRSGFGRNRADTV</sequence>
<dbReference type="Proteomes" id="UP000237271">
    <property type="component" value="Unassembled WGS sequence"/>
</dbReference>
<accession>A0A2P4Y611</accession>
<keyword evidence="2" id="KW-1185">Reference proteome</keyword>
<dbReference type="OrthoDB" id="165518at2759"/>